<dbReference type="Pfam" id="PF00732">
    <property type="entry name" value="GMC_oxred_N"/>
    <property type="match status" value="1"/>
</dbReference>
<dbReference type="InterPro" id="IPR007867">
    <property type="entry name" value="GMC_OxRtase_C"/>
</dbReference>
<dbReference type="UniPathway" id="UPA00529">
    <property type="reaction ID" value="UER00385"/>
</dbReference>
<keyword evidence="5" id="KW-0560">Oxidoreductase</keyword>
<dbReference type="InterPro" id="IPR011533">
    <property type="entry name" value="BetA"/>
</dbReference>
<organism evidence="12 13">
    <name type="scientific">Gallaecimonas pentaromativorans</name>
    <dbReference type="NCBI Taxonomy" id="584787"/>
    <lineage>
        <taxon>Bacteria</taxon>
        <taxon>Pseudomonadati</taxon>
        <taxon>Pseudomonadota</taxon>
        <taxon>Gammaproteobacteria</taxon>
        <taxon>Enterobacterales</taxon>
        <taxon>Gallaecimonadaceae</taxon>
        <taxon>Gallaecimonas</taxon>
    </lineage>
</organism>
<dbReference type="EC" id="1.1.99.1" evidence="6 9"/>
<keyword evidence="3 8" id="KW-0285">Flavoprotein</keyword>
<dbReference type="EMBL" id="RJUL01000009">
    <property type="protein sequence ID" value="ROQ22664.1"/>
    <property type="molecule type" value="Genomic_DNA"/>
</dbReference>
<dbReference type="Proteomes" id="UP000268033">
    <property type="component" value="Unassembled WGS sequence"/>
</dbReference>
<dbReference type="SUPFAM" id="SSF54373">
    <property type="entry name" value="FAD-linked reductases, C-terminal domain"/>
    <property type="match status" value="1"/>
</dbReference>
<keyword evidence="13" id="KW-1185">Reference proteome</keyword>
<dbReference type="GO" id="GO:0050660">
    <property type="term" value="F:flavin adenine dinucleotide binding"/>
    <property type="evidence" value="ECO:0007669"/>
    <property type="project" value="InterPro"/>
</dbReference>
<comment type="similarity">
    <text evidence="2 8">Belongs to the GMC oxidoreductase family.</text>
</comment>
<evidence type="ECO:0000313" key="12">
    <source>
        <dbReference type="EMBL" id="ROQ22664.1"/>
    </source>
</evidence>
<evidence type="ECO:0000259" key="10">
    <source>
        <dbReference type="PROSITE" id="PS00623"/>
    </source>
</evidence>
<feature type="binding site" evidence="7">
    <location>
        <begin position="91"/>
        <end position="94"/>
    </location>
    <ligand>
        <name>FAD</name>
        <dbReference type="ChEBI" id="CHEBI:57692"/>
    </ligand>
</feature>
<dbReference type="PANTHER" id="PTHR11552">
    <property type="entry name" value="GLUCOSE-METHANOL-CHOLINE GMC OXIDOREDUCTASE"/>
    <property type="match status" value="1"/>
</dbReference>
<evidence type="ECO:0000256" key="9">
    <source>
        <dbReference type="RuleBase" id="RU003969"/>
    </source>
</evidence>
<comment type="cofactor">
    <cofactor evidence="1 7">
        <name>FAD</name>
        <dbReference type="ChEBI" id="CHEBI:57692"/>
    </cofactor>
</comment>
<proteinExistence type="inferred from homology"/>
<dbReference type="Pfam" id="PF05199">
    <property type="entry name" value="GMC_oxred_C"/>
    <property type="match status" value="1"/>
</dbReference>
<evidence type="ECO:0000256" key="3">
    <source>
        <dbReference type="ARBA" id="ARBA00022630"/>
    </source>
</evidence>
<dbReference type="Gene3D" id="3.50.50.60">
    <property type="entry name" value="FAD/NAD(P)-binding domain"/>
    <property type="match status" value="1"/>
</dbReference>
<dbReference type="GO" id="GO:0008812">
    <property type="term" value="F:choline dehydrogenase activity"/>
    <property type="evidence" value="ECO:0007669"/>
    <property type="project" value="UniProtKB-UniRule"/>
</dbReference>
<dbReference type="InterPro" id="IPR000172">
    <property type="entry name" value="GMC_OxRdtase_N"/>
</dbReference>
<evidence type="ECO:0000256" key="7">
    <source>
        <dbReference type="PIRSR" id="PIRSR000137-2"/>
    </source>
</evidence>
<dbReference type="PROSITE" id="PS00624">
    <property type="entry name" value="GMC_OXRED_2"/>
    <property type="match status" value="1"/>
</dbReference>
<evidence type="ECO:0000256" key="1">
    <source>
        <dbReference type="ARBA" id="ARBA00001974"/>
    </source>
</evidence>
<gene>
    <name evidence="12" type="ORF">EDC28_109153</name>
</gene>
<keyword evidence="4 7" id="KW-0274">FAD</keyword>
<evidence type="ECO:0000256" key="4">
    <source>
        <dbReference type="ARBA" id="ARBA00022827"/>
    </source>
</evidence>
<comment type="caution">
    <text evidence="12">The sequence shown here is derived from an EMBL/GenBank/DDBJ whole genome shotgun (WGS) entry which is preliminary data.</text>
</comment>
<dbReference type="InterPro" id="IPR012132">
    <property type="entry name" value="GMC_OxRdtase"/>
</dbReference>
<feature type="domain" description="Glucose-methanol-choline oxidoreductase N-terminal" evidence="11">
    <location>
        <begin position="253"/>
        <end position="267"/>
    </location>
</feature>
<evidence type="ECO:0000313" key="13">
    <source>
        <dbReference type="Proteomes" id="UP000268033"/>
    </source>
</evidence>
<protein>
    <recommendedName>
        <fullName evidence="6 9">Choline dehydrogenase</fullName>
        <ecNumber evidence="6 9">1.1.99.1</ecNumber>
    </recommendedName>
</protein>
<feature type="binding site" evidence="7">
    <location>
        <position position="218"/>
    </location>
    <ligand>
        <name>FAD</name>
        <dbReference type="ChEBI" id="CHEBI:57692"/>
    </ligand>
</feature>
<evidence type="ECO:0000256" key="6">
    <source>
        <dbReference type="NCBIfam" id="TIGR01810"/>
    </source>
</evidence>
<dbReference type="PIRSF" id="PIRSF000137">
    <property type="entry name" value="Alcohol_oxidase"/>
    <property type="match status" value="1"/>
</dbReference>
<dbReference type="InterPro" id="IPR036188">
    <property type="entry name" value="FAD/NAD-bd_sf"/>
</dbReference>
<accession>A0A3N1NS76</accession>
<comment type="catalytic activity">
    <reaction evidence="9">
        <text>choline + A = betaine aldehyde + AH2</text>
        <dbReference type="Rhea" id="RHEA:17433"/>
        <dbReference type="ChEBI" id="CHEBI:13193"/>
        <dbReference type="ChEBI" id="CHEBI:15354"/>
        <dbReference type="ChEBI" id="CHEBI:15710"/>
        <dbReference type="ChEBI" id="CHEBI:17499"/>
        <dbReference type="EC" id="1.1.99.1"/>
    </reaction>
</comment>
<dbReference type="GO" id="GO:0019285">
    <property type="term" value="P:glycine betaine biosynthetic process from choline"/>
    <property type="evidence" value="ECO:0007669"/>
    <property type="project" value="UniProtKB-UniRule"/>
</dbReference>
<dbReference type="OrthoDB" id="9785276at2"/>
<dbReference type="NCBIfam" id="NF002550">
    <property type="entry name" value="PRK02106.1"/>
    <property type="match status" value="1"/>
</dbReference>
<dbReference type="AlphaFoldDB" id="A0A3N1NS76"/>
<dbReference type="Gene3D" id="3.30.560.10">
    <property type="entry name" value="Glucose Oxidase, domain 3"/>
    <property type="match status" value="1"/>
</dbReference>
<dbReference type="STRING" id="584787.GCA_001247655_02087"/>
<dbReference type="RefSeq" id="WP_050660619.1">
    <property type="nucleotide sequence ID" value="NZ_JBLXAC010000003.1"/>
</dbReference>
<comment type="pathway">
    <text evidence="9">Amine and polyamine biosynthesis; betaine biosynthesis via choline pathway; betaine aldehyde from choline (cytochrome c reductase route): step 1/1.</text>
</comment>
<feature type="binding site" evidence="7">
    <location>
        <position position="83"/>
    </location>
    <ligand>
        <name>FAD</name>
        <dbReference type="ChEBI" id="CHEBI:57692"/>
    </ligand>
</feature>
<evidence type="ECO:0000259" key="11">
    <source>
        <dbReference type="PROSITE" id="PS00624"/>
    </source>
</evidence>
<evidence type="ECO:0000256" key="8">
    <source>
        <dbReference type="RuleBase" id="RU003968"/>
    </source>
</evidence>
<dbReference type="PANTHER" id="PTHR11552:SF147">
    <property type="entry name" value="CHOLINE DEHYDROGENASE, MITOCHONDRIAL"/>
    <property type="match status" value="1"/>
</dbReference>
<name>A0A3N1NS76_9GAMM</name>
<feature type="domain" description="Glucose-methanol-choline oxidoreductase N-terminal" evidence="10">
    <location>
        <begin position="81"/>
        <end position="104"/>
    </location>
</feature>
<sequence>MKSFDYIIIGTGSAGSVLANRLSANPEHRVLVLEAGRRDDTWKVQMPAALTYNLMDDKYNWYYQTEPQEHMNNRRCYWPRGKVWGGGSSLNAMVYVRGHAEDYNRWQQQGAEGWSYADVLPYFRRSETFELGSDSYRGDNGPLKVTRGKIKNPLYEAFIRAGQQAGYPYTEDMNGYQQEGVGWMDMTIFQGQRWSTAKGYLRPALTRPNLRAETGALVTRILFEGQRAVGVEYRQNGQTVQVKAQKEVILSGGAINSPQLLMLSGIGPADELKKHGIEVVADLPGVGQNLQDHLEIYVQQACTQPITLFKATKLHNMAMMGAQWFLTHTGWCATAHLEAGGFVRRNNEVEHPDIQFHFLPGLVNDHGRDQGDTHAFQVHVGPMRPVSKGFLALKSANPDDHPIIQPNYLESEQDRIEMRDSVKITRDIFAQKAFDLFRGEEIRPGSSCTTDKDIDAFVREKADSAYHPCGTCKMGTDPMSVVDSQAKVHGVAGLRVVDASIMPSIVSGNLNGPTVMMAEKCADHILGNELLAPSSVPVFDWRKDTPSYQG</sequence>
<reference evidence="12 13" key="1">
    <citation type="submission" date="2018-11" db="EMBL/GenBank/DDBJ databases">
        <title>Genomic Encyclopedia of Type Strains, Phase IV (KMG-IV): sequencing the most valuable type-strain genomes for metagenomic binning, comparative biology and taxonomic classification.</title>
        <authorList>
            <person name="Goeker M."/>
        </authorList>
    </citation>
    <scope>NUCLEOTIDE SEQUENCE [LARGE SCALE GENOMIC DNA]</scope>
    <source>
        <strain evidence="12 13">DSM 21945</strain>
    </source>
</reference>
<dbReference type="SUPFAM" id="SSF51905">
    <property type="entry name" value="FAD/NAD(P)-binding domain"/>
    <property type="match status" value="1"/>
</dbReference>
<dbReference type="NCBIfam" id="TIGR01810">
    <property type="entry name" value="betA"/>
    <property type="match status" value="1"/>
</dbReference>
<evidence type="ECO:0000256" key="2">
    <source>
        <dbReference type="ARBA" id="ARBA00010790"/>
    </source>
</evidence>
<dbReference type="PROSITE" id="PS00623">
    <property type="entry name" value="GMC_OXRED_1"/>
    <property type="match status" value="1"/>
</dbReference>
<evidence type="ECO:0000256" key="5">
    <source>
        <dbReference type="ARBA" id="ARBA00023002"/>
    </source>
</evidence>